<protein>
    <submittedName>
        <fullName evidence="5">Transcriptional regulator, Crp/Fnr family</fullName>
    </submittedName>
</protein>
<evidence type="ECO:0000256" key="1">
    <source>
        <dbReference type="ARBA" id="ARBA00023015"/>
    </source>
</evidence>
<dbReference type="InterPro" id="IPR014710">
    <property type="entry name" value="RmlC-like_jellyroll"/>
</dbReference>
<dbReference type="RefSeq" id="WP_013848826.1">
    <property type="nucleotide sequence ID" value="NC_015594.1"/>
</dbReference>
<dbReference type="HOGENOM" id="CLU_075053_0_0_5"/>
<evidence type="ECO:0000313" key="5">
    <source>
        <dbReference type="EMBL" id="AEG50592.1"/>
    </source>
</evidence>
<keyword evidence="3" id="KW-0804">Transcription</keyword>
<evidence type="ECO:0000313" key="6">
    <source>
        <dbReference type="Proteomes" id="UP000007150"/>
    </source>
</evidence>
<name>F6F2D0_SPHCR</name>
<dbReference type="SUPFAM" id="SSF51206">
    <property type="entry name" value="cAMP-binding domain-like"/>
    <property type="match status" value="1"/>
</dbReference>
<reference evidence="5 6" key="1">
    <citation type="submission" date="2011-05" db="EMBL/GenBank/DDBJ databases">
        <title>Complete sequence of chromosome 2 of Sphingobium chlorophenolicum L-1.</title>
        <authorList>
            <consortium name="US DOE Joint Genome Institute"/>
            <person name="Lucas S."/>
            <person name="Han J."/>
            <person name="Lapidus A."/>
            <person name="Cheng J.-F."/>
            <person name="Goodwin L."/>
            <person name="Pitluck S."/>
            <person name="Peters L."/>
            <person name="Daligault H."/>
            <person name="Han C."/>
            <person name="Tapia R."/>
            <person name="Land M."/>
            <person name="Hauser L."/>
            <person name="Kyrpides N."/>
            <person name="Ivanova N."/>
            <person name="Pagani I."/>
            <person name="Turner P."/>
            <person name="Copley S."/>
            <person name="Woyke T."/>
        </authorList>
    </citation>
    <scope>NUCLEOTIDE SEQUENCE [LARGE SCALE GENOMIC DNA]</scope>
    <source>
        <strain evidence="5 6">L-1</strain>
    </source>
</reference>
<organism evidence="5 6">
    <name type="scientific">Sphingobium chlorophenolicum L-1</name>
    <dbReference type="NCBI Taxonomy" id="690566"/>
    <lineage>
        <taxon>Bacteria</taxon>
        <taxon>Pseudomonadati</taxon>
        <taxon>Pseudomonadota</taxon>
        <taxon>Alphaproteobacteria</taxon>
        <taxon>Sphingomonadales</taxon>
        <taxon>Sphingomonadaceae</taxon>
        <taxon>Sphingobium</taxon>
    </lineage>
</organism>
<dbReference type="PANTHER" id="PTHR24567:SF68">
    <property type="entry name" value="DNA-BINDING TRANSCRIPTIONAL DUAL REGULATOR CRP"/>
    <property type="match status" value="1"/>
</dbReference>
<dbReference type="GO" id="GO:0003700">
    <property type="term" value="F:DNA-binding transcription factor activity"/>
    <property type="evidence" value="ECO:0007669"/>
    <property type="project" value="TreeGrafter"/>
</dbReference>
<evidence type="ECO:0000256" key="2">
    <source>
        <dbReference type="ARBA" id="ARBA00023125"/>
    </source>
</evidence>
<keyword evidence="6" id="KW-1185">Reference proteome</keyword>
<dbReference type="InterPro" id="IPR018490">
    <property type="entry name" value="cNMP-bd_dom_sf"/>
</dbReference>
<dbReference type="Pfam" id="PF13545">
    <property type="entry name" value="HTH_Crp_2"/>
    <property type="match status" value="1"/>
</dbReference>
<dbReference type="InterPro" id="IPR050397">
    <property type="entry name" value="Env_Response_Regulators"/>
</dbReference>
<evidence type="ECO:0000259" key="4">
    <source>
        <dbReference type="PROSITE" id="PS51063"/>
    </source>
</evidence>
<keyword evidence="1" id="KW-0805">Transcription regulation</keyword>
<dbReference type="Gene3D" id="2.60.120.10">
    <property type="entry name" value="Jelly Rolls"/>
    <property type="match status" value="1"/>
</dbReference>
<sequence length="248" mass="27607">MQPPFHRIEEFVPLTPQDVEITQSWTLSRRKILRGQVIRREGDEVGGVFFLMEGWVGSSIMLRNGRRQIVKLNLPGDILGFPSLALMVSGETLEALTDAVVSSISSAALGKMFAESPRLAVGLFLSTQRERVALMQKLSWIGATSALERLAAFLLDLHDRLVATDAVTDGGFDFPITQQQLGDLLGLTTVHVNRSLRRLDETGCLQRSRGRIFIRNLQGLRALAPNLPPRFAGHEAWSRLGRPHRYEA</sequence>
<dbReference type="InterPro" id="IPR036388">
    <property type="entry name" value="WH-like_DNA-bd_sf"/>
</dbReference>
<keyword evidence="2" id="KW-0238">DNA-binding</keyword>
<dbReference type="PANTHER" id="PTHR24567">
    <property type="entry name" value="CRP FAMILY TRANSCRIPTIONAL REGULATORY PROTEIN"/>
    <property type="match status" value="1"/>
</dbReference>
<dbReference type="KEGG" id="sch:Sphch_2960"/>
<dbReference type="AlphaFoldDB" id="F6F2D0"/>
<dbReference type="EMBL" id="CP002799">
    <property type="protein sequence ID" value="AEG50592.1"/>
    <property type="molecule type" value="Genomic_DNA"/>
</dbReference>
<dbReference type="InterPro" id="IPR036390">
    <property type="entry name" value="WH_DNA-bd_sf"/>
</dbReference>
<dbReference type="STRING" id="690566.Sphch_2960"/>
<dbReference type="PROSITE" id="PS51063">
    <property type="entry name" value="HTH_CRP_2"/>
    <property type="match status" value="1"/>
</dbReference>
<dbReference type="GO" id="GO:0005829">
    <property type="term" value="C:cytosol"/>
    <property type="evidence" value="ECO:0007669"/>
    <property type="project" value="TreeGrafter"/>
</dbReference>
<dbReference type="SUPFAM" id="SSF46785">
    <property type="entry name" value="Winged helix' DNA-binding domain"/>
    <property type="match status" value="1"/>
</dbReference>
<dbReference type="InterPro" id="IPR012318">
    <property type="entry name" value="HTH_CRP"/>
</dbReference>
<dbReference type="InterPro" id="IPR000595">
    <property type="entry name" value="cNMP-bd_dom"/>
</dbReference>
<dbReference type="SMART" id="SM00419">
    <property type="entry name" value="HTH_CRP"/>
    <property type="match status" value="1"/>
</dbReference>
<gene>
    <name evidence="5" type="ORF">Sphch_2960</name>
</gene>
<feature type="domain" description="HTH crp-type" evidence="4">
    <location>
        <begin position="144"/>
        <end position="218"/>
    </location>
</feature>
<accession>F6F2D0</accession>
<dbReference type="Gene3D" id="1.10.10.10">
    <property type="entry name" value="Winged helix-like DNA-binding domain superfamily/Winged helix DNA-binding domain"/>
    <property type="match status" value="1"/>
</dbReference>
<evidence type="ECO:0000256" key="3">
    <source>
        <dbReference type="ARBA" id="ARBA00023163"/>
    </source>
</evidence>
<dbReference type="CDD" id="cd00038">
    <property type="entry name" value="CAP_ED"/>
    <property type="match status" value="1"/>
</dbReference>
<dbReference type="SMART" id="SM00100">
    <property type="entry name" value="cNMP"/>
    <property type="match status" value="1"/>
</dbReference>
<dbReference type="GO" id="GO:0003677">
    <property type="term" value="F:DNA binding"/>
    <property type="evidence" value="ECO:0007669"/>
    <property type="project" value="UniProtKB-KW"/>
</dbReference>
<dbReference type="Pfam" id="PF00027">
    <property type="entry name" value="cNMP_binding"/>
    <property type="match status" value="1"/>
</dbReference>
<proteinExistence type="predicted"/>
<dbReference type="Proteomes" id="UP000007150">
    <property type="component" value="Chromosome 2"/>
</dbReference>